<evidence type="ECO:0000313" key="6">
    <source>
        <dbReference type="EMBL" id="MDQ0643088.1"/>
    </source>
</evidence>
<reference evidence="6 7" key="1">
    <citation type="submission" date="2023-07" db="EMBL/GenBank/DDBJ databases">
        <title>Comparative genomics of wheat-associated soil bacteria to identify genetic determinants of phenazine resistance.</title>
        <authorList>
            <person name="Mouncey N."/>
        </authorList>
    </citation>
    <scope>NUCLEOTIDE SEQUENCE [LARGE SCALE GENOMIC DNA]</scope>
    <source>
        <strain evidence="6 7">W2I7</strain>
    </source>
</reference>
<dbReference type="GO" id="GO:0004126">
    <property type="term" value="F:cytidine deaminase activity"/>
    <property type="evidence" value="ECO:0007669"/>
    <property type="project" value="UniProtKB-EC"/>
</dbReference>
<dbReference type="PROSITE" id="PS00903">
    <property type="entry name" value="CYT_DCMP_DEAMINASES_1"/>
    <property type="match status" value="1"/>
</dbReference>
<name>A0ABU0P6X5_9MICO</name>
<dbReference type="CDD" id="cd01283">
    <property type="entry name" value="cytidine_deaminase"/>
    <property type="match status" value="1"/>
</dbReference>
<dbReference type="InterPro" id="IPR016192">
    <property type="entry name" value="APOBEC/CMP_deaminase_Zn-bd"/>
</dbReference>
<dbReference type="SUPFAM" id="SSF53927">
    <property type="entry name" value="Cytidine deaminase-like"/>
    <property type="match status" value="1"/>
</dbReference>
<dbReference type="InterPro" id="IPR002125">
    <property type="entry name" value="CMP_dCMP_dom"/>
</dbReference>
<evidence type="ECO:0000256" key="1">
    <source>
        <dbReference type="ARBA" id="ARBA00006576"/>
    </source>
</evidence>
<keyword evidence="2" id="KW-0479">Metal-binding</keyword>
<evidence type="ECO:0000256" key="2">
    <source>
        <dbReference type="ARBA" id="ARBA00022723"/>
    </source>
</evidence>
<evidence type="ECO:0000313" key="7">
    <source>
        <dbReference type="Proteomes" id="UP001239085"/>
    </source>
</evidence>
<proteinExistence type="inferred from homology"/>
<dbReference type="InterPro" id="IPR016193">
    <property type="entry name" value="Cytidine_deaminase-like"/>
</dbReference>
<gene>
    <name evidence="6" type="ORF">QFZ46_001248</name>
</gene>
<keyword evidence="3 6" id="KW-0378">Hydrolase</keyword>
<dbReference type="PANTHER" id="PTHR11644">
    <property type="entry name" value="CYTIDINE DEAMINASE"/>
    <property type="match status" value="1"/>
</dbReference>
<organism evidence="6 7">
    <name type="scientific">Microbacterium murale</name>
    <dbReference type="NCBI Taxonomy" id="1081040"/>
    <lineage>
        <taxon>Bacteria</taxon>
        <taxon>Bacillati</taxon>
        <taxon>Actinomycetota</taxon>
        <taxon>Actinomycetes</taxon>
        <taxon>Micrococcales</taxon>
        <taxon>Microbacteriaceae</taxon>
        <taxon>Microbacterium</taxon>
    </lineage>
</organism>
<feature type="domain" description="CMP/dCMP-type deaminase" evidence="5">
    <location>
        <begin position="6"/>
        <end position="127"/>
    </location>
</feature>
<dbReference type="PANTHER" id="PTHR11644:SF2">
    <property type="entry name" value="CYTIDINE DEAMINASE"/>
    <property type="match status" value="1"/>
</dbReference>
<protein>
    <submittedName>
        <fullName evidence="6">Cytidine deaminase</fullName>
        <ecNumber evidence="6">3.5.4.5</ecNumber>
    </submittedName>
</protein>
<dbReference type="RefSeq" id="WP_307359511.1">
    <property type="nucleotide sequence ID" value="NZ_JAUSXK010000001.1"/>
</dbReference>
<evidence type="ECO:0000256" key="4">
    <source>
        <dbReference type="ARBA" id="ARBA00022833"/>
    </source>
</evidence>
<dbReference type="PROSITE" id="PS51747">
    <property type="entry name" value="CYT_DCMP_DEAMINASES_2"/>
    <property type="match status" value="1"/>
</dbReference>
<dbReference type="EMBL" id="JAUSXK010000001">
    <property type="protein sequence ID" value="MDQ0643088.1"/>
    <property type="molecule type" value="Genomic_DNA"/>
</dbReference>
<comment type="similarity">
    <text evidence="1">Belongs to the cytidine and deoxycytidylate deaminase family.</text>
</comment>
<keyword evidence="4" id="KW-0862">Zinc</keyword>
<evidence type="ECO:0000256" key="3">
    <source>
        <dbReference type="ARBA" id="ARBA00022801"/>
    </source>
</evidence>
<dbReference type="EC" id="3.5.4.5" evidence="6"/>
<sequence length="137" mass="14523">MSAVTSDDLDLISAASALLLRSYDERDHRVAAAVRGASGSTYLGLHLGSDRVNVCAEPSAIANARIGGEDAVHTIVAVGMDATGVPRVVNPCGVCRELVRRYGDDIRVIVDHSGELDVVQPADLLPIPWVRAQTYDS</sequence>
<keyword evidence="7" id="KW-1185">Reference proteome</keyword>
<dbReference type="InterPro" id="IPR050202">
    <property type="entry name" value="Cyt/Deoxycyt_deaminase"/>
</dbReference>
<dbReference type="Proteomes" id="UP001239085">
    <property type="component" value="Unassembled WGS sequence"/>
</dbReference>
<dbReference type="Pfam" id="PF00383">
    <property type="entry name" value="dCMP_cyt_deam_1"/>
    <property type="match status" value="1"/>
</dbReference>
<evidence type="ECO:0000259" key="5">
    <source>
        <dbReference type="PROSITE" id="PS51747"/>
    </source>
</evidence>
<accession>A0ABU0P6X5</accession>
<comment type="caution">
    <text evidence="6">The sequence shown here is derived from an EMBL/GenBank/DDBJ whole genome shotgun (WGS) entry which is preliminary data.</text>
</comment>
<dbReference type="Gene3D" id="3.40.140.10">
    <property type="entry name" value="Cytidine Deaminase, domain 2"/>
    <property type="match status" value="1"/>
</dbReference>